<reference evidence="9" key="1">
    <citation type="submission" date="2020-08" db="EMBL/GenBank/DDBJ databases">
        <title>Multicomponent nature underlies the extraordinary mechanical properties of spider dragline silk.</title>
        <authorList>
            <person name="Kono N."/>
            <person name="Nakamura H."/>
            <person name="Mori M."/>
            <person name="Yoshida Y."/>
            <person name="Ohtoshi R."/>
            <person name="Malay A.D."/>
            <person name="Moran D.A.P."/>
            <person name="Tomita M."/>
            <person name="Numata K."/>
            <person name="Arakawa K."/>
        </authorList>
    </citation>
    <scope>NUCLEOTIDE SEQUENCE</scope>
</reference>
<dbReference type="PANTHER" id="PTHR10157:SF29">
    <property type="entry name" value="DOPAMINE BETA-HYDROXYLASE"/>
    <property type="match status" value="1"/>
</dbReference>
<dbReference type="PANTHER" id="PTHR10157">
    <property type="entry name" value="DOPAMINE BETA HYDROXYLASE RELATED"/>
    <property type="match status" value="1"/>
</dbReference>
<keyword evidence="4" id="KW-1133">Transmembrane helix</keyword>
<keyword evidence="10" id="KW-1185">Reference proteome</keyword>
<comment type="caution">
    <text evidence="9">The sequence shown here is derived from an EMBL/GenBank/DDBJ whole genome shotgun (WGS) entry which is preliminary data.</text>
</comment>
<comment type="subcellular location">
    <subcellularLocation>
        <location evidence="2">Membrane</location>
    </subcellularLocation>
</comment>
<evidence type="ECO:0000259" key="7">
    <source>
        <dbReference type="Pfam" id="PF03712"/>
    </source>
</evidence>
<gene>
    <name evidence="9" type="primary">DBH</name>
    <name evidence="9" type="ORF">TNIN_80691</name>
</gene>
<protein>
    <submittedName>
        <fullName evidence="9">Dopamine beta-hydroxylase</fullName>
    </submittedName>
</protein>
<name>A0A8X6JLH7_9ARAC</name>
<dbReference type="Gene3D" id="3.30.70.270">
    <property type="match status" value="2"/>
</dbReference>
<dbReference type="InterPro" id="IPR000323">
    <property type="entry name" value="Cu2_ascorb_mOase_N"/>
</dbReference>
<dbReference type="CDD" id="cd09631">
    <property type="entry name" value="DOMON_DOH"/>
    <property type="match status" value="1"/>
</dbReference>
<keyword evidence="3" id="KW-0812">Transmembrane</keyword>
<evidence type="ECO:0000256" key="2">
    <source>
        <dbReference type="ARBA" id="ARBA00004370"/>
    </source>
</evidence>
<evidence type="ECO:0000313" key="9">
    <source>
        <dbReference type="EMBL" id="GFS41547.1"/>
    </source>
</evidence>
<evidence type="ECO:0000256" key="4">
    <source>
        <dbReference type="ARBA" id="ARBA00022989"/>
    </source>
</evidence>
<dbReference type="Pfam" id="PF01082">
    <property type="entry name" value="Cu2_monooxygen"/>
    <property type="match status" value="1"/>
</dbReference>
<feature type="domain" description="Copper type II ascorbate-dependent monooxygenase N-terminal" evidence="6">
    <location>
        <begin position="154"/>
        <end position="187"/>
    </location>
</feature>
<evidence type="ECO:0000313" key="10">
    <source>
        <dbReference type="Proteomes" id="UP000886998"/>
    </source>
</evidence>
<dbReference type="InterPro" id="IPR024548">
    <property type="entry name" value="Cu2_monoox_C"/>
</dbReference>
<dbReference type="InterPro" id="IPR008977">
    <property type="entry name" value="PHM/PNGase_F_dom_sf"/>
</dbReference>
<evidence type="ECO:0000256" key="5">
    <source>
        <dbReference type="ARBA" id="ARBA00023136"/>
    </source>
</evidence>
<proteinExistence type="predicted"/>
<dbReference type="Gene3D" id="2.60.120.310">
    <property type="entry name" value="Copper type II, ascorbate-dependent monooxygenase, N-terminal domain"/>
    <property type="match status" value="2"/>
</dbReference>
<dbReference type="OrthoDB" id="6423925at2759"/>
<dbReference type="AlphaFoldDB" id="A0A8X6JLH7"/>
<dbReference type="EMBL" id="BMAV01025449">
    <property type="protein sequence ID" value="GFS41547.1"/>
    <property type="molecule type" value="Genomic_DNA"/>
</dbReference>
<dbReference type="InterPro" id="IPR045266">
    <property type="entry name" value="DOH_DOMON"/>
</dbReference>
<dbReference type="Pfam" id="PF23055">
    <property type="entry name" value="DUF7041"/>
    <property type="match status" value="1"/>
</dbReference>
<dbReference type="GO" id="GO:0042420">
    <property type="term" value="P:dopamine catabolic process"/>
    <property type="evidence" value="ECO:0007669"/>
    <property type="project" value="TreeGrafter"/>
</dbReference>
<evidence type="ECO:0000259" key="8">
    <source>
        <dbReference type="Pfam" id="PF23055"/>
    </source>
</evidence>
<dbReference type="InterPro" id="IPR043128">
    <property type="entry name" value="Rev_trsase/Diguanyl_cyclase"/>
</dbReference>
<feature type="domain" description="Copper type II ascorbate-dependent monooxygenase C-terminal" evidence="7">
    <location>
        <begin position="188"/>
        <end position="246"/>
    </location>
</feature>
<dbReference type="SUPFAM" id="SSF56672">
    <property type="entry name" value="DNA/RNA polymerases"/>
    <property type="match status" value="1"/>
</dbReference>
<dbReference type="InterPro" id="IPR000945">
    <property type="entry name" value="DBH-like"/>
</dbReference>
<dbReference type="GO" id="GO:0005507">
    <property type="term" value="F:copper ion binding"/>
    <property type="evidence" value="ECO:0007669"/>
    <property type="project" value="InterPro"/>
</dbReference>
<dbReference type="GO" id="GO:0030667">
    <property type="term" value="C:secretory granule membrane"/>
    <property type="evidence" value="ECO:0007669"/>
    <property type="project" value="TreeGrafter"/>
</dbReference>
<feature type="domain" description="DUF7041" evidence="8">
    <location>
        <begin position="319"/>
        <end position="399"/>
    </location>
</feature>
<keyword evidence="5" id="KW-0472">Membrane</keyword>
<sequence>MNDLFIMLKIEQYDYNLRDVYTDEAGFVTLDDHDDCHLLSMKRRGFITRYAWSRKFDTCDNQDYYIEDGTTHILYAVGRGPIRRLDGINLSKEMHGFQRVQLLKNIMPNPQFPEDTKTLTIHNNKVAVPNVETTYWCTLHRLPANFESKNHIIQPFTYPEEAGLPIGGPEFSRYVMLEVHYNNPELKDAEGIVIFGSQLHTHLTGIKVYTKHIRGSAELPELNRDNHYSTHFQEIRRLKRKVRVLPINKNISFIGDRRTHHLQNSPLTTAVELENQVHLFYNSKLFTFSYKMATNRDDSSTFNLGDTNTKINKVAVKPPVFWRNKPKLWFLQLEAQFTNSGISNDTTKYNIVVAALDENVLDFVGDILSNTPHHDKYEVLKNGLLNRLTDTEVSRLKKTVDWYGTRQSTPDVGLVIKVAKCLFLQTEVDFLGYHISVNGIEPSKERIKVIEDFKLPETVKELRRYLGVINFSHRFIPNAAENQAILNNYLKGKKSNDKNKTHWTEESVQAFENSKQQL</sequence>
<dbReference type="GO" id="GO:0071897">
    <property type="term" value="P:DNA biosynthetic process"/>
    <property type="evidence" value="ECO:0007669"/>
    <property type="project" value="UniProtKB-ARBA"/>
</dbReference>
<dbReference type="InterPro" id="IPR055469">
    <property type="entry name" value="DUF7041"/>
</dbReference>
<dbReference type="GO" id="GO:0042421">
    <property type="term" value="P:norepinephrine biosynthetic process"/>
    <property type="evidence" value="ECO:0007669"/>
    <property type="project" value="TreeGrafter"/>
</dbReference>
<evidence type="ECO:0000256" key="1">
    <source>
        <dbReference type="ARBA" id="ARBA00001973"/>
    </source>
</evidence>
<dbReference type="GO" id="GO:0004500">
    <property type="term" value="F:dopamine beta-monooxygenase activity"/>
    <property type="evidence" value="ECO:0007669"/>
    <property type="project" value="InterPro"/>
</dbReference>
<dbReference type="Pfam" id="PF03712">
    <property type="entry name" value="Cu2_monoox_C"/>
    <property type="match status" value="1"/>
</dbReference>
<dbReference type="InterPro" id="IPR043502">
    <property type="entry name" value="DNA/RNA_pol_sf"/>
</dbReference>
<organism evidence="9 10">
    <name type="scientific">Trichonephila inaurata madagascariensis</name>
    <dbReference type="NCBI Taxonomy" id="2747483"/>
    <lineage>
        <taxon>Eukaryota</taxon>
        <taxon>Metazoa</taxon>
        <taxon>Ecdysozoa</taxon>
        <taxon>Arthropoda</taxon>
        <taxon>Chelicerata</taxon>
        <taxon>Arachnida</taxon>
        <taxon>Araneae</taxon>
        <taxon>Araneomorphae</taxon>
        <taxon>Entelegynae</taxon>
        <taxon>Araneoidea</taxon>
        <taxon>Nephilidae</taxon>
        <taxon>Trichonephila</taxon>
        <taxon>Trichonephila inaurata</taxon>
    </lineage>
</organism>
<dbReference type="SUPFAM" id="SSF49742">
    <property type="entry name" value="PHM/PNGase F"/>
    <property type="match status" value="2"/>
</dbReference>
<dbReference type="GO" id="GO:0005615">
    <property type="term" value="C:extracellular space"/>
    <property type="evidence" value="ECO:0007669"/>
    <property type="project" value="TreeGrafter"/>
</dbReference>
<accession>A0A8X6JLH7</accession>
<dbReference type="InterPro" id="IPR036939">
    <property type="entry name" value="Cu2_ascorb_mOase_N_sf"/>
</dbReference>
<comment type="cofactor">
    <cofactor evidence="1">
        <name>Cu(2+)</name>
        <dbReference type="ChEBI" id="CHEBI:29036"/>
    </cofactor>
</comment>
<dbReference type="Proteomes" id="UP000886998">
    <property type="component" value="Unassembled WGS sequence"/>
</dbReference>
<dbReference type="GO" id="GO:0006589">
    <property type="term" value="P:octopamine biosynthetic process"/>
    <property type="evidence" value="ECO:0007669"/>
    <property type="project" value="TreeGrafter"/>
</dbReference>
<evidence type="ECO:0000256" key="3">
    <source>
        <dbReference type="ARBA" id="ARBA00022692"/>
    </source>
</evidence>
<evidence type="ECO:0000259" key="6">
    <source>
        <dbReference type="Pfam" id="PF01082"/>
    </source>
</evidence>